<keyword evidence="3" id="KW-1185">Reference proteome</keyword>
<dbReference type="InterPro" id="IPR057135">
    <property type="entry name" value="At4g27190-like_LRR"/>
</dbReference>
<protein>
    <submittedName>
        <fullName evidence="2">Disease resistance protein</fullName>
    </submittedName>
</protein>
<proteinExistence type="predicted"/>
<dbReference type="AlphaFoldDB" id="A0ABD1BVW2"/>
<reference evidence="2 3" key="1">
    <citation type="submission" date="2024-04" db="EMBL/GenBank/DDBJ databases">
        <title>Genome assembly C_amara_ONT_v2.</title>
        <authorList>
            <person name="Yant L."/>
            <person name="Moore C."/>
            <person name="Slenker M."/>
        </authorList>
    </citation>
    <scope>NUCLEOTIDE SEQUENCE [LARGE SCALE GENOMIC DNA]</scope>
    <source>
        <tissue evidence="2">Leaf</tissue>
    </source>
</reference>
<dbReference type="Gene3D" id="3.80.10.10">
    <property type="entry name" value="Ribonuclease Inhibitor"/>
    <property type="match status" value="1"/>
</dbReference>
<organism evidence="2 3">
    <name type="scientific">Cardamine amara subsp. amara</name>
    <dbReference type="NCBI Taxonomy" id="228776"/>
    <lineage>
        <taxon>Eukaryota</taxon>
        <taxon>Viridiplantae</taxon>
        <taxon>Streptophyta</taxon>
        <taxon>Embryophyta</taxon>
        <taxon>Tracheophyta</taxon>
        <taxon>Spermatophyta</taxon>
        <taxon>Magnoliopsida</taxon>
        <taxon>eudicotyledons</taxon>
        <taxon>Gunneridae</taxon>
        <taxon>Pentapetalae</taxon>
        <taxon>rosids</taxon>
        <taxon>malvids</taxon>
        <taxon>Brassicales</taxon>
        <taxon>Brassicaceae</taxon>
        <taxon>Cardamineae</taxon>
        <taxon>Cardamine</taxon>
    </lineage>
</organism>
<sequence length="125" mass="14526">MLAPNLRYLEVNNVDDLEEIINKEKACQVENSGNILPLPKLIKLHLQLAPKLKNIYWSPLPFPCLQKIYVYRCPNLKKLPLYSKSGKHGENGLIITYKEKEWIEGVEWEDEATKTRFLSSCQLKV</sequence>
<evidence type="ECO:0000313" key="2">
    <source>
        <dbReference type="EMBL" id="KAL1221260.1"/>
    </source>
</evidence>
<accession>A0ABD1BVW2</accession>
<dbReference type="Proteomes" id="UP001558713">
    <property type="component" value="Unassembled WGS sequence"/>
</dbReference>
<comment type="caution">
    <text evidence="2">The sequence shown here is derived from an EMBL/GenBank/DDBJ whole genome shotgun (WGS) entry which is preliminary data.</text>
</comment>
<dbReference type="EMBL" id="JBANAX010000132">
    <property type="protein sequence ID" value="KAL1221260.1"/>
    <property type="molecule type" value="Genomic_DNA"/>
</dbReference>
<dbReference type="Pfam" id="PF23247">
    <property type="entry name" value="LRR_RPS2"/>
    <property type="match status" value="1"/>
</dbReference>
<gene>
    <name evidence="2" type="ORF">V5N11_011442</name>
</gene>
<dbReference type="InterPro" id="IPR032675">
    <property type="entry name" value="LRR_dom_sf"/>
</dbReference>
<evidence type="ECO:0000259" key="1">
    <source>
        <dbReference type="Pfam" id="PF23247"/>
    </source>
</evidence>
<name>A0ABD1BVW2_CARAN</name>
<evidence type="ECO:0000313" key="3">
    <source>
        <dbReference type="Proteomes" id="UP001558713"/>
    </source>
</evidence>
<feature type="domain" description="Disease resistance protein At4g27190-like leucine-rich repeats" evidence="1">
    <location>
        <begin position="5"/>
        <end position="79"/>
    </location>
</feature>